<feature type="domain" description="Alpha-L-rhamnosidase six-hairpin glycosidase" evidence="7">
    <location>
        <begin position="547"/>
        <end position="886"/>
    </location>
</feature>
<evidence type="ECO:0000259" key="5">
    <source>
        <dbReference type="Pfam" id="PF05592"/>
    </source>
</evidence>
<name>A0A7W5E3F2_9BACT</name>
<keyword evidence="3 9" id="KW-0378">Hydrolase</keyword>
<evidence type="ECO:0000256" key="2">
    <source>
        <dbReference type="ARBA" id="ARBA00012652"/>
    </source>
</evidence>
<evidence type="ECO:0000256" key="3">
    <source>
        <dbReference type="ARBA" id="ARBA00022801"/>
    </source>
</evidence>
<dbReference type="EC" id="3.2.1.40" evidence="2"/>
<dbReference type="InterPro" id="IPR008902">
    <property type="entry name" value="Rhamnosid_concanavalin"/>
</dbReference>
<sequence length="972" mass="109214">MHHFNLNRISLPVLLLWLGTTCAVANELRPHSLTVGENFVDPVGYYDSTPVFSWKLPVDEDVKAQTAYRIIVQPKSVSDENTDPIWDSGKVESDQSVWILYEGPSFHSRQQITWRVKFWDDQNRESEWSDEATIEMGLLGQDDWNAQWIELDRGSRKPDEVKILKAEFGNRIAGGDKVRVVTENIRRAIQRGSTPIRVVPARLGGDPAPGDDKTLWVEYDINGVRKQKEVAENGAFDPYPKTTAHPAYYMRREFESPKKVMQARLYASALGIYEFQINGVRVGNDMLSPGYTMYSKRVESLTYDVTDLVHDGNNAIGAVLGEGWYAGKLLLRKRSDLAKLTPKLLAQLELTYADGSVETIVTDDSWRATDQGPIRAGGFYHGEDYDASKSLGKWAEAGYDDADWMPVKSTELGNKPSVVPKRLPPIQVMKTLNAVEMTQPEPGKYVFDFGQNQVGVPAVTIPVTKGETVLIRFAEMLQQDGTLYTANYRSARSQATYVAAETGTATYQPSLSFFGYRYVELSGLARGEELTTESVVANVIHTDFPSKGSFTSSHDKLNQLQSNIRWGQRSNFVDIPTDCPQRDERLGWTGDAQVFLPTSFFNFDVHSFWARWLQSVRDEQTSEGEIPHTVPSTPFGYASPGWADVIVTAPWQVYVRTGDEGILRDNYEAMKKWVAVYERRSKDLIPDLKGWGDWLQPYTKTDRKGDTAQELIATAYFGRDVRILHLAASALGNDGDAKRYGQLHADIRTAFTKRFFPGEKPHPGANTQTACLMGLGYDLIEPDQRPRVEAILLKQFEDADRHLRTGFLGTPLIAPVFDELGYSDIAYELLFKESYPSWFFSINQGATTMWERWNSYSHADGFGDASMNSYNHYAYGAIGQFMYERVAGLTPDPNHPGYKHFFVRPLVGGPLTSARAELETNYGTAVSGWQLRKGRLEMEVVVPPNTTATVVFRGGKESQTLAAGTHQFSLNR</sequence>
<dbReference type="InterPro" id="IPR008928">
    <property type="entry name" value="6-hairpin_glycosidase_sf"/>
</dbReference>
<feature type="chain" id="PRO_5030911722" description="alpha-L-rhamnosidase" evidence="4">
    <location>
        <begin position="26"/>
        <end position="972"/>
    </location>
</feature>
<evidence type="ECO:0000256" key="4">
    <source>
        <dbReference type="SAM" id="SignalP"/>
    </source>
</evidence>
<dbReference type="AlphaFoldDB" id="A0A7W5E3F2"/>
<dbReference type="InterPro" id="IPR035396">
    <property type="entry name" value="Bac_rhamnosid6H"/>
</dbReference>
<evidence type="ECO:0000259" key="6">
    <source>
        <dbReference type="Pfam" id="PF08531"/>
    </source>
</evidence>
<dbReference type="Proteomes" id="UP000536179">
    <property type="component" value="Unassembled WGS sequence"/>
</dbReference>
<dbReference type="InterPro" id="IPR013737">
    <property type="entry name" value="Bac_rhamnosid_N"/>
</dbReference>
<organism evidence="9 10">
    <name type="scientific">Aporhodopirellula rubra</name>
    <dbReference type="NCBI Taxonomy" id="980271"/>
    <lineage>
        <taxon>Bacteria</taxon>
        <taxon>Pseudomonadati</taxon>
        <taxon>Planctomycetota</taxon>
        <taxon>Planctomycetia</taxon>
        <taxon>Pirellulales</taxon>
        <taxon>Pirellulaceae</taxon>
        <taxon>Aporhodopirellula</taxon>
    </lineage>
</organism>
<feature type="domain" description="Alpha-L-rhamnosidase C-terminal" evidence="8">
    <location>
        <begin position="893"/>
        <end position="958"/>
    </location>
</feature>
<dbReference type="InterPro" id="IPR016007">
    <property type="entry name" value="Alpha_rhamnosid"/>
</dbReference>
<dbReference type="SUPFAM" id="SSF48208">
    <property type="entry name" value="Six-hairpin glycosidases"/>
    <property type="match status" value="1"/>
</dbReference>
<comment type="caution">
    <text evidence="9">The sequence shown here is derived from an EMBL/GenBank/DDBJ whole genome shotgun (WGS) entry which is preliminary data.</text>
</comment>
<dbReference type="InterPro" id="IPR013783">
    <property type="entry name" value="Ig-like_fold"/>
</dbReference>
<evidence type="ECO:0000259" key="8">
    <source>
        <dbReference type="Pfam" id="PF17390"/>
    </source>
</evidence>
<dbReference type="Gene3D" id="2.60.40.10">
    <property type="entry name" value="Immunoglobulins"/>
    <property type="match status" value="1"/>
</dbReference>
<evidence type="ECO:0000256" key="1">
    <source>
        <dbReference type="ARBA" id="ARBA00001445"/>
    </source>
</evidence>
<dbReference type="InterPro" id="IPR035398">
    <property type="entry name" value="Bac_rhamnosid_C"/>
</dbReference>
<dbReference type="Gene3D" id="1.50.10.10">
    <property type="match status" value="1"/>
</dbReference>
<feature type="domain" description="Bacterial alpha-L-rhamnosidase N-terminal" evidence="6">
    <location>
        <begin position="258"/>
        <end position="429"/>
    </location>
</feature>
<dbReference type="RefSeq" id="WP_184308142.1">
    <property type="nucleotide sequence ID" value="NZ_JACHXU010000024.1"/>
</dbReference>
<protein>
    <recommendedName>
        <fullName evidence="2">alpha-L-rhamnosidase</fullName>
        <ecNumber evidence="2">3.2.1.40</ecNumber>
    </recommendedName>
</protein>
<feature type="domain" description="Alpha-L-rhamnosidase concanavalin-like" evidence="5">
    <location>
        <begin position="440"/>
        <end position="541"/>
    </location>
</feature>
<dbReference type="PIRSF" id="PIRSF010631">
    <property type="entry name" value="A-rhamnsds"/>
    <property type="match status" value="1"/>
</dbReference>
<dbReference type="GO" id="GO:0030596">
    <property type="term" value="F:alpha-L-rhamnosidase activity"/>
    <property type="evidence" value="ECO:0007669"/>
    <property type="project" value="UniProtKB-EC"/>
</dbReference>
<dbReference type="Pfam" id="PF17389">
    <property type="entry name" value="Bac_rhamnosid6H"/>
    <property type="match status" value="1"/>
</dbReference>
<reference evidence="9 10" key="1">
    <citation type="submission" date="2020-08" db="EMBL/GenBank/DDBJ databases">
        <title>Genomic Encyclopedia of Type Strains, Phase III (KMG-III): the genomes of soil and plant-associated and newly described type strains.</title>
        <authorList>
            <person name="Whitman W."/>
        </authorList>
    </citation>
    <scope>NUCLEOTIDE SEQUENCE [LARGE SCALE GENOMIC DNA]</scope>
    <source>
        <strain evidence="9 10">CECT 8075</strain>
    </source>
</reference>
<accession>A0A7W5E3F2</accession>
<dbReference type="GO" id="GO:0005975">
    <property type="term" value="P:carbohydrate metabolic process"/>
    <property type="evidence" value="ECO:0007669"/>
    <property type="project" value="InterPro"/>
</dbReference>
<dbReference type="EMBL" id="JACHXU010000024">
    <property type="protein sequence ID" value="MBB3209489.1"/>
    <property type="molecule type" value="Genomic_DNA"/>
</dbReference>
<proteinExistence type="predicted"/>
<evidence type="ECO:0000313" key="9">
    <source>
        <dbReference type="EMBL" id="MBB3209489.1"/>
    </source>
</evidence>
<keyword evidence="4" id="KW-0732">Signal</keyword>
<evidence type="ECO:0000259" key="7">
    <source>
        <dbReference type="Pfam" id="PF17389"/>
    </source>
</evidence>
<dbReference type="Pfam" id="PF08531">
    <property type="entry name" value="Bac_rhamnosid_N"/>
    <property type="match status" value="1"/>
</dbReference>
<dbReference type="Gene3D" id="2.60.120.260">
    <property type="entry name" value="Galactose-binding domain-like"/>
    <property type="match status" value="2"/>
</dbReference>
<feature type="signal peptide" evidence="4">
    <location>
        <begin position="1"/>
        <end position="25"/>
    </location>
</feature>
<dbReference type="PANTHER" id="PTHR33307:SF6">
    <property type="entry name" value="ALPHA-RHAMNOSIDASE (EUROFUNG)-RELATED"/>
    <property type="match status" value="1"/>
</dbReference>
<dbReference type="Pfam" id="PF05592">
    <property type="entry name" value="Bac_rhamnosid"/>
    <property type="match status" value="1"/>
</dbReference>
<dbReference type="Pfam" id="PF17390">
    <property type="entry name" value="Bac_rhamnosid_C"/>
    <property type="match status" value="1"/>
</dbReference>
<keyword evidence="10" id="KW-1185">Reference proteome</keyword>
<dbReference type="InterPro" id="IPR012341">
    <property type="entry name" value="6hp_glycosidase-like_sf"/>
</dbReference>
<gene>
    <name evidence="9" type="ORF">FHS27_005329</name>
</gene>
<dbReference type="Gene3D" id="2.60.420.10">
    <property type="entry name" value="Maltose phosphorylase, domain 3"/>
    <property type="match status" value="1"/>
</dbReference>
<comment type="catalytic activity">
    <reaction evidence="1">
        <text>Hydrolysis of terminal non-reducing alpha-L-rhamnose residues in alpha-L-rhamnosides.</text>
        <dbReference type="EC" id="3.2.1.40"/>
    </reaction>
</comment>
<keyword evidence="9" id="KW-0326">Glycosidase</keyword>
<dbReference type="Pfam" id="PF25788">
    <property type="entry name" value="Ig_Rha78A_N"/>
    <property type="match status" value="1"/>
</dbReference>
<evidence type="ECO:0000313" key="10">
    <source>
        <dbReference type="Proteomes" id="UP000536179"/>
    </source>
</evidence>
<dbReference type="PANTHER" id="PTHR33307">
    <property type="entry name" value="ALPHA-RHAMNOSIDASE (EUROFUNG)"/>
    <property type="match status" value="1"/>
</dbReference>